<evidence type="ECO:0008006" key="7">
    <source>
        <dbReference type="Google" id="ProtNLM"/>
    </source>
</evidence>
<dbReference type="eggNOG" id="KOG4755">
    <property type="taxonomic scope" value="Eukaryota"/>
</dbReference>
<evidence type="ECO:0000256" key="4">
    <source>
        <dbReference type="ARBA" id="ARBA00022807"/>
    </source>
</evidence>
<dbReference type="PANTHER" id="PTHR23402">
    <property type="entry name" value="PROTEASE FAMILY C15 PYROGLUTAMYL-PEPTIDASE I-RELATED"/>
    <property type="match status" value="1"/>
</dbReference>
<dbReference type="STRING" id="1097556.R4XDF3"/>
<proteinExistence type="inferred from homology"/>
<dbReference type="GO" id="GO:0008234">
    <property type="term" value="F:cysteine-type peptidase activity"/>
    <property type="evidence" value="ECO:0007669"/>
    <property type="project" value="UniProtKB-KW"/>
</dbReference>
<comment type="caution">
    <text evidence="5">The sequence shown here is derived from an EMBL/GenBank/DDBJ whole genome shotgun (WGS) entry which is preliminary data.</text>
</comment>
<dbReference type="OrthoDB" id="407146at2759"/>
<dbReference type="InterPro" id="IPR016125">
    <property type="entry name" value="Peptidase_C15-like"/>
</dbReference>
<keyword evidence="3" id="KW-0378">Hydrolase</keyword>
<dbReference type="SUPFAM" id="SSF53182">
    <property type="entry name" value="Pyrrolidone carboxyl peptidase (pyroglutamate aminopeptidase)"/>
    <property type="match status" value="1"/>
</dbReference>
<keyword evidence="6" id="KW-1185">Reference proteome</keyword>
<organism evidence="5 6">
    <name type="scientific">Taphrina deformans (strain PYCC 5710 / ATCC 11124 / CBS 356.35 / IMI 108563 / JCM 9778 / NBRC 8474)</name>
    <name type="common">Peach leaf curl fungus</name>
    <name type="synonym">Lalaria deformans</name>
    <dbReference type="NCBI Taxonomy" id="1097556"/>
    <lineage>
        <taxon>Eukaryota</taxon>
        <taxon>Fungi</taxon>
        <taxon>Dikarya</taxon>
        <taxon>Ascomycota</taxon>
        <taxon>Taphrinomycotina</taxon>
        <taxon>Taphrinomycetes</taxon>
        <taxon>Taphrinales</taxon>
        <taxon>Taphrinaceae</taxon>
        <taxon>Taphrina</taxon>
    </lineage>
</organism>
<evidence type="ECO:0000256" key="1">
    <source>
        <dbReference type="ARBA" id="ARBA00006641"/>
    </source>
</evidence>
<dbReference type="GO" id="GO:0006508">
    <property type="term" value="P:proteolysis"/>
    <property type="evidence" value="ECO:0007669"/>
    <property type="project" value="UniProtKB-KW"/>
</dbReference>
<accession>R4XDF3</accession>
<dbReference type="PANTHER" id="PTHR23402:SF1">
    <property type="entry name" value="PYROGLUTAMYL-PEPTIDASE I"/>
    <property type="match status" value="1"/>
</dbReference>
<keyword evidence="2" id="KW-0645">Protease</keyword>
<dbReference type="Proteomes" id="UP000013776">
    <property type="component" value="Unassembled WGS sequence"/>
</dbReference>
<keyword evidence="4" id="KW-0788">Thiol protease</keyword>
<gene>
    <name evidence="5" type="ORF">TAPDE_002438</name>
</gene>
<dbReference type="VEuPathDB" id="FungiDB:TAPDE_002438"/>
<evidence type="ECO:0000313" key="5">
    <source>
        <dbReference type="EMBL" id="CCG82438.1"/>
    </source>
</evidence>
<name>R4XDF3_TAPDE</name>
<evidence type="ECO:0000256" key="3">
    <source>
        <dbReference type="ARBA" id="ARBA00022801"/>
    </source>
</evidence>
<dbReference type="Gene3D" id="3.40.630.20">
    <property type="entry name" value="Peptidase C15, pyroglutamyl peptidase I-like"/>
    <property type="match status" value="1"/>
</dbReference>
<evidence type="ECO:0000313" key="6">
    <source>
        <dbReference type="Proteomes" id="UP000013776"/>
    </source>
</evidence>
<comment type="similarity">
    <text evidence="1">Belongs to the peptidase C15 family.</text>
</comment>
<dbReference type="EMBL" id="CAHR02000084">
    <property type="protein sequence ID" value="CCG82438.1"/>
    <property type="molecule type" value="Genomic_DNA"/>
</dbReference>
<dbReference type="InterPro" id="IPR036440">
    <property type="entry name" value="Peptidase_C15-like_sf"/>
</dbReference>
<protein>
    <recommendedName>
        <fullName evidence="7">Pyroglutamyl peptidase type I</fullName>
    </recommendedName>
</protein>
<evidence type="ECO:0000256" key="2">
    <source>
        <dbReference type="ARBA" id="ARBA00022670"/>
    </source>
</evidence>
<dbReference type="AlphaFoldDB" id="R4XDF3"/>
<sequence length="248" mass="27167">MGDLLDTGATTRRERAVNVLVTGFGAFRSAKKNPSWETAKLLSKRGIPCEDANRQISLDISYVPTEYEYVTEILAHFHGLSDHAPTIPQSLIDDPVVAARSDFDPQKRYDLILHIGQGKSGGVCIETVGHQTGYDKADATDRLAPLIEEPSKSPEGSRGHSVSEVVGRELNTDGELLTQIDTAKLVDTVSKEFTDIKITKSIDAGHYLCDFIFFGSLAAAIQAQDRARAAGTDPARTQKTWRMCYRAL</sequence>
<reference evidence="5 6" key="1">
    <citation type="journal article" date="2013" name="MBio">
        <title>Genome sequencing of the plant pathogen Taphrina deformans, the causal agent of peach leaf curl.</title>
        <authorList>
            <person name="Cisse O.H."/>
            <person name="Almeida J.M.G.C.F."/>
            <person name="Fonseca A."/>
            <person name="Kumar A.A."/>
            <person name="Salojaervi J."/>
            <person name="Overmyer K."/>
            <person name="Hauser P.M."/>
            <person name="Pagni M."/>
        </authorList>
    </citation>
    <scope>NUCLEOTIDE SEQUENCE [LARGE SCALE GENOMIC DNA]</scope>
    <source>
        <strain evidence="6">PYCC 5710 / ATCC 11124 / CBS 356.35 / IMI 108563 / JCM 9778 / NBRC 8474</strain>
    </source>
</reference>